<evidence type="ECO:0000313" key="3">
    <source>
        <dbReference type="Proteomes" id="UP000002384"/>
    </source>
</evidence>
<proteinExistence type="predicted"/>
<dbReference type="Proteomes" id="UP000002384">
    <property type="component" value="Chromosome"/>
</dbReference>
<keyword evidence="3" id="KW-1185">Reference proteome</keyword>
<evidence type="ECO:0000313" key="2">
    <source>
        <dbReference type="EMBL" id="ACK68584.1"/>
    </source>
</evidence>
<dbReference type="STRING" id="65393.PCC7424_0114"/>
<dbReference type="OrthoDB" id="425201at2"/>
<dbReference type="AlphaFoldDB" id="B7K9A1"/>
<dbReference type="HOGENOM" id="CLU_135021_2_0_3"/>
<dbReference type="EMBL" id="CP001291">
    <property type="protein sequence ID" value="ACK68584.1"/>
    <property type="molecule type" value="Genomic_DNA"/>
</dbReference>
<protein>
    <submittedName>
        <fullName evidence="2">Uncharacterized protein</fullName>
    </submittedName>
</protein>
<sequence>MNSSSTSRLKKQRHKHRQKSAYKMVAVEISVKLVVNILLSITAIAALTKLLPYQHLQLAKLHSIGVEREEVEKRVENLREDFSRNFDPNQTRKIMQEQSPRVDPSQRRIFWLEQ</sequence>
<dbReference type="RefSeq" id="WP_012597534.1">
    <property type="nucleotide sequence ID" value="NC_011729.1"/>
</dbReference>
<name>B7K9A1_GLOC7</name>
<evidence type="ECO:0000256" key="1">
    <source>
        <dbReference type="SAM" id="Phobius"/>
    </source>
</evidence>
<accession>B7K9A1</accession>
<reference evidence="3" key="1">
    <citation type="journal article" date="2011" name="MBio">
        <title>Novel metabolic attributes of the genus Cyanothece, comprising a group of unicellular nitrogen-fixing Cyanobacteria.</title>
        <authorList>
            <person name="Bandyopadhyay A."/>
            <person name="Elvitigala T."/>
            <person name="Welsh E."/>
            <person name="Stockel J."/>
            <person name="Liberton M."/>
            <person name="Min H."/>
            <person name="Sherman L.A."/>
            <person name="Pakrasi H.B."/>
        </authorList>
    </citation>
    <scope>NUCLEOTIDE SEQUENCE [LARGE SCALE GENOMIC DNA]</scope>
    <source>
        <strain evidence="3">PCC 7424</strain>
    </source>
</reference>
<gene>
    <name evidence="2" type="ordered locus">PCC7424_0114</name>
</gene>
<keyword evidence="1" id="KW-1133">Transmembrane helix</keyword>
<dbReference type="KEGG" id="cyc:PCC7424_0114"/>
<keyword evidence="1" id="KW-0812">Transmembrane</keyword>
<dbReference type="eggNOG" id="ENOG5032YHN">
    <property type="taxonomic scope" value="Bacteria"/>
</dbReference>
<organism evidence="2 3">
    <name type="scientific">Gloeothece citriformis (strain PCC 7424)</name>
    <name type="common">Cyanothece sp. (strain PCC 7424)</name>
    <dbReference type="NCBI Taxonomy" id="65393"/>
    <lineage>
        <taxon>Bacteria</taxon>
        <taxon>Bacillati</taxon>
        <taxon>Cyanobacteriota</taxon>
        <taxon>Cyanophyceae</taxon>
        <taxon>Oscillatoriophycideae</taxon>
        <taxon>Chroococcales</taxon>
        <taxon>Aphanothecaceae</taxon>
        <taxon>Gloeothece</taxon>
        <taxon>Gloeothece citriformis</taxon>
    </lineage>
</organism>
<feature type="transmembrane region" description="Helical" evidence="1">
    <location>
        <begin position="21"/>
        <end position="47"/>
    </location>
</feature>
<keyword evidence="1" id="KW-0472">Membrane</keyword>